<evidence type="ECO:0000256" key="5">
    <source>
        <dbReference type="ARBA" id="ARBA00013063"/>
    </source>
</evidence>
<dbReference type="Pfam" id="PF01081">
    <property type="entry name" value="Aldolase"/>
    <property type="match status" value="1"/>
</dbReference>
<gene>
    <name evidence="8" type="ORF">C7A17_21690</name>
</gene>
<dbReference type="NCBIfam" id="TIGR01182">
    <property type="entry name" value="eda"/>
    <property type="match status" value="1"/>
</dbReference>
<dbReference type="GO" id="GO:0008675">
    <property type="term" value="F:2-dehydro-3-deoxy-phosphogluconate aldolase activity"/>
    <property type="evidence" value="ECO:0007669"/>
    <property type="project" value="UniProtKB-EC"/>
</dbReference>
<evidence type="ECO:0000256" key="6">
    <source>
        <dbReference type="ARBA" id="ARBA00023239"/>
    </source>
</evidence>
<name>A0A2R3QU45_ECTME</name>
<accession>A0A2R3QU45</accession>
<dbReference type="InterPro" id="IPR031337">
    <property type="entry name" value="KDPG/KHG_AS_1"/>
</dbReference>
<protein>
    <recommendedName>
        <fullName evidence="5">2-dehydro-3-deoxy-phosphogluconate aldolase</fullName>
        <ecNumber evidence="5">4.1.2.14</ecNumber>
    </recommendedName>
</protein>
<evidence type="ECO:0000256" key="2">
    <source>
        <dbReference type="ARBA" id="ARBA00004736"/>
    </source>
</evidence>
<organism evidence="8 9">
    <name type="scientific">Ectopseudomonas mendocina</name>
    <name type="common">Pseudomonas mendocina</name>
    <dbReference type="NCBI Taxonomy" id="300"/>
    <lineage>
        <taxon>Bacteria</taxon>
        <taxon>Pseudomonadati</taxon>
        <taxon>Pseudomonadota</taxon>
        <taxon>Gammaproteobacteria</taxon>
        <taxon>Pseudomonadales</taxon>
        <taxon>Pseudomonadaceae</taxon>
        <taxon>Ectopseudomonas</taxon>
    </lineage>
</organism>
<dbReference type="EC" id="4.1.2.14" evidence="5"/>
<evidence type="ECO:0000256" key="4">
    <source>
        <dbReference type="ARBA" id="ARBA00011233"/>
    </source>
</evidence>
<dbReference type="OrthoDB" id="9805177at2"/>
<evidence type="ECO:0000256" key="7">
    <source>
        <dbReference type="ARBA" id="ARBA00023277"/>
    </source>
</evidence>
<dbReference type="RefSeq" id="WP_106740370.1">
    <property type="nucleotide sequence ID" value="NZ_CP027657.1"/>
</dbReference>
<proteinExistence type="inferred from homology"/>
<dbReference type="PANTHER" id="PTHR30246:SF1">
    <property type="entry name" value="2-DEHYDRO-3-DEOXY-6-PHOSPHOGALACTONATE ALDOLASE-RELATED"/>
    <property type="match status" value="1"/>
</dbReference>
<dbReference type="InterPro" id="IPR000887">
    <property type="entry name" value="Aldlse_KDPG_KHG"/>
</dbReference>
<dbReference type="AlphaFoldDB" id="A0A2R3QU45"/>
<evidence type="ECO:0000256" key="1">
    <source>
        <dbReference type="ARBA" id="ARBA00000654"/>
    </source>
</evidence>
<dbReference type="SUPFAM" id="SSF51569">
    <property type="entry name" value="Aldolase"/>
    <property type="match status" value="1"/>
</dbReference>
<sequence>MKLTMDEVLRQARPVMPVLVIEEIELALDLARALQDGGITVLEVTLRTPRALDALAAIRRELPQLLVGAGTLIHTEQFQEARDAGAQFAVSPGFTERLALAAEDAALPYLPGVMTPSEVLLALEHGYRSLKLFPADGASSVKMLKSFKGPFTGIRFCPTGGVTADNLLSFLRLPNVACVGGTWVAPSNLVRARAWDQITQLAAEARALAGSLEAQP</sequence>
<dbReference type="Gene3D" id="3.20.20.70">
    <property type="entry name" value="Aldolase class I"/>
    <property type="match status" value="1"/>
</dbReference>
<keyword evidence="7" id="KW-0119">Carbohydrate metabolism</keyword>
<dbReference type="Proteomes" id="UP000238327">
    <property type="component" value="Chromosome"/>
</dbReference>
<dbReference type="PANTHER" id="PTHR30246">
    <property type="entry name" value="2-KETO-3-DEOXY-6-PHOSPHOGLUCONATE ALDOLASE"/>
    <property type="match status" value="1"/>
</dbReference>
<evidence type="ECO:0000256" key="3">
    <source>
        <dbReference type="ARBA" id="ARBA00006906"/>
    </source>
</evidence>
<comment type="similarity">
    <text evidence="3">Belongs to the KHG/KDPG aldolase family.</text>
</comment>
<dbReference type="PROSITE" id="PS00159">
    <property type="entry name" value="ALDOLASE_KDPG_KHG_1"/>
    <property type="match status" value="1"/>
</dbReference>
<keyword evidence="6" id="KW-0456">Lyase</keyword>
<evidence type="ECO:0000313" key="8">
    <source>
        <dbReference type="EMBL" id="AVO55258.1"/>
    </source>
</evidence>
<comment type="catalytic activity">
    <reaction evidence="1">
        <text>2-dehydro-3-deoxy-6-phospho-D-gluconate = D-glyceraldehyde 3-phosphate + pyruvate</text>
        <dbReference type="Rhea" id="RHEA:17089"/>
        <dbReference type="ChEBI" id="CHEBI:15361"/>
        <dbReference type="ChEBI" id="CHEBI:57569"/>
        <dbReference type="ChEBI" id="CHEBI:59776"/>
        <dbReference type="EC" id="4.1.2.14"/>
    </reaction>
</comment>
<comment type="pathway">
    <text evidence="2">Carbohydrate acid metabolism; 2-dehydro-3-deoxy-D-gluconate degradation; D-glyceraldehyde 3-phosphate and pyruvate from 2-dehydro-3-deoxy-D-gluconate: step 2/2.</text>
</comment>
<dbReference type="InterPro" id="IPR013785">
    <property type="entry name" value="Aldolase_TIM"/>
</dbReference>
<comment type="subunit">
    <text evidence="4">Homotrimer.</text>
</comment>
<reference evidence="8 9" key="1">
    <citation type="submission" date="2018-03" db="EMBL/GenBank/DDBJ databases">
        <title>Complete genome sequence and methylome analysis of Pseudomonas mendocina NEB 698.</title>
        <authorList>
            <person name="Morgan R.D."/>
        </authorList>
    </citation>
    <scope>NUCLEOTIDE SEQUENCE [LARGE SCALE GENOMIC DNA]</scope>
    <source>
        <strain evidence="8 9">NEB698</strain>
    </source>
</reference>
<dbReference type="NCBIfam" id="NF004325">
    <property type="entry name" value="PRK05718.1"/>
    <property type="match status" value="1"/>
</dbReference>
<dbReference type="EMBL" id="CP027657">
    <property type="protein sequence ID" value="AVO55258.1"/>
    <property type="molecule type" value="Genomic_DNA"/>
</dbReference>
<evidence type="ECO:0000313" key="9">
    <source>
        <dbReference type="Proteomes" id="UP000238327"/>
    </source>
</evidence>
<dbReference type="CDD" id="cd00452">
    <property type="entry name" value="KDPG_aldolase"/>
    <property type="match status" value="1"/>
</dbReference>